<organism evidence="3 4">
    <name type="scientific">Ignatzschineria larvae DSM 13226</name>
    <dbReference type="NCBI Taxonomy" id="1111732"/>
    <lineage>
        <taxon>Bacteria</taxon>
        <taxon>Pseudomonadati</taxon>
        <taxon>Pseudomonadota</taxon>
        <taxon>Gammaproteobacteria</taxon>
        <taxon>Cardiobacteriales</taxon>
        <taxon>Ignatzschineriaceae</taxon>
        <taxon>Ignatzschineria</taxon>
    </lineage>
</organism>
<reference evidence="3 4" key="1">
    <citation type="submission" date="2024-03" db="EMBL/GenBank/DDBJ databases">
        <title>Complete Genome Sequence and Annotation of Ignatzschineria larvae DSM 13226.</title>
        <authorList>
            <person name="Cantrell E."/>
            <person name="Burcham Z.M."/>
        </authorList>
    </citation>
    <scope>NUCLEOTIDE SEQUENCE [LARGE SCALE GENOMIC DNA]</scope>
    <source>
        <strain evidence="3 4">DSM 13226</strain>
    </source>
</reference>
<dbReference type="Gene3D" id="3.40.630.10">
    <property type="entry name" value="Zn peptidases"/>
    <property type="match status" value="1"/>
</dbReference>
<feature type="domain" description="Peptidase M20 dimerisation" evidence="2">
    <location>
        <begin position="184"/>
        <end position="279"/>
    </location>
</feature>
<evidence type="ECO:0000256" key="1">
    <source>
        <dbReference type="ARBA" id="ARBA00022801"/>
    </source>
</evidence>
<dbReference type="SUPFAM" id="SSF53187">
    <property type="entry name" value="Zn-dependent exopeptidases"/>
    <property type="match status" value="1"/>
</dbReference>
<dbReference type="EMBL" id="CP150637">
    <property type="protein sequence ID" value="WZW86902.1"/>
    <property type="molecule type" value="Genomic_DNA"/>
</dbReference>
<dbReference type="Gene3D" id="3.30.70.360">
    <property type="match status" value="1"/>
</dbReference>
<dbReference type="Pfam" id="PF01546">
    <property type="entry name" value="Peptidase_M20"/>
    <property type="match status" value="1"/>
</dbReference>
<dbReference type="InterPro" id="IPR002933">
    <property type="entry name" value="Peptidase_M20"/>
</dbReference>
<proteinExistence type="predicted"/>
<dbReference type="PANTHER" id="PTHR11014">
    <property type="entry name" value="PEPTIDASE M20 FAMILY MEMBER"/>
    <property type="match status" value="1"/>
</dbReference>
<evidence type="ECO:0000313" key="4">
    <source>
        <dbReference type="Proteomes" id="UP001449178"/>
    </source>
</evidence>
<gene>
    <name evidence="3" type="ORF">WMO13_05795</name>
</gene>
<dbReference type="SUPFAM" id="SSF55031">
    <property type="entry name" value="Bacterial exopeptidase dimerisation domain"/>
    <property type="match status" value="1"/>
</dbReference>
<dbReference type="InterPro" id="IPR036264">
    <property type="entry name" value="Bact_exopeptidase_dim_dom"/>
</dbReference>
<keyword evidence="4" id="KW-1185">Reference proteome</keyword>
<dbReference type="NCBIfam" id="TIGR01891">
    <property type="entry name" value="amidohydrolases"/>
    <property type="match status" value="1"/>
</dbReference>
<evidence type="ECO:0000259" key="2">
    <source>
        <dbReference type="Pfam" id="PF07687"/>
    </source>
</evidence>
<dbReference type="InterPro" id="IPR017439">
    <property type="entry name" value="Amidohydrolase"/>
</dbReference>
<dbReference type="InterPro" id="IPR011650">
    <property type="entry name" value="Peptidase_M20_dimer"/>
</dbReference>
<evidence type="ECO:0000313" key="3">
    <source>
        <dbReference type="EMBL" id="WZW86902.1"/>
    </source>
</evidence>
<dbReference type="PIRSF" id="PIRSF005962">
    <property type="entry name" value="Pept_M20D_amidohydro"/>
    <property type="match status" value="1"/>
</dbReference>
<sequence>MSLLPGMQTIAEEMTKIRHYLHQHPELGFEEVETSNLVAEKLTAWGYKVTRGFGKTGMVAQLSTGDGPTIGLRADMDALPITEENNFAHKSQNPGKMHACGHDGHTSTLLAAAQYLAENPHFQGTVNLYIQPAEEGLGGAKAMIADGALQQFPCDAMFGFHNMPGFPAGHFGFKAGSAMASSDRVTVTITGKGGHGAMPQFSIDPIVVASSIVMSLQTVVSRNVDPLKMTVISVGSIHAGQTFNVIPETATMQLSIRNLDPSTQDQVEARVKEIINGQAASFGASATIDYIRSYPILYNHAAETEFAQNVARQVLGDEKIIEDFPAMTASEDFAFFANEVPACYLFVGNGDTGTYSCSVHNPKYDFNDALIPIVAHYWVNLVYAFCPKQ</sequence>
<protein>
    <submittedName>
        <fullName evidence="3">M20 aminoacylase family protein</fullName>
    </submittedName>
</protein>
<dbReference type="Pfam" id="PF07687">
    <property type="entry name" value="M20_dimer"/>
    <property type="match status" value="1"/>
</dbReference>
<accession>A0ABZ3BXS8</accession>
<dbReference type="Proteomes" id="UP001449178">
    <property type="component" value="Chromosome"/>
</dbReference>
<dbReference type="PANTHER" id="PTHR11014:SF63">
    <property type="entry name" value="METALLOPEPTIDASE, PUTATIVE (AFU_ORTHOLOGUE AFUA_6G09600)-RELATED"/>
    <property type="match status" value="1"/>
</dbReference>
<dbReference type="CDD" id="cd05666">
    <property type="entry name" value="M20_Acy1-like"/>
    <property type="match status" value="1"/>
</dbReference>
<name>A0ABZ3BXS8_9GAMM</name>
<keyword evidence="1" id="KW-0378">Hydrolase</keyword>